<accession>B1KHP6</accession>
<sequence length="81" mass="9722">MEEQYECENCGRFEVSWVLPLTKRNILLMFIHLMSFILSLVLFLTAPISWLIFIFWLTFSFFFRKLYKAGKRCFACGHLNT</sequence>
<dbReference type="EMBL" id="CP000961">
    <property type="protein sequence ID" value="ACA86931.1"/>
    <property type="molecule type" value="Genomic_DNA"/>
</dbReference>
<name>B1KHP6_SHEWM</name>
<proteinExistence type="predicted"/>
<dbReference type="AlphaFoldDB" id="B1KHP6"/>
<protein>
    <submittedName>
        <fullName evidence="2">Uncharacterized protein</fullName>
    </submittedName>
</protein>
<dbReference type="KEGG" id="swd:Swoo_2655"/>
<reference evidence="2 3" key="1">
    <citation type="submission" date="2008-02" db="EMBL/GenBank/DDBJ databases">
        <title>Complete sequence of Shewanella woodyi ATCC 51908.</title>
        <authorList>
            <consortium name="US DOE Joint Genome Institute"/>
            <person name="Copeland A."/>
            <person name="Lucas S."/>
            <person name="Lapidus A."/>
            <person name="Glavina del Rio T."/>
            <person name="Dalin E."/>
            <person name="Tice H."/>
            <person name="Bruce D."/>
            <person name="Goodwin L."/>
            <person name="Pitluck S."/>
            <person name="Sims D."/>
            <person name="Brettin T."/>
            <person name="Detter J.C."/>
            <person name="Han C."/>
            <person name="Kuske C.R."/>
            <person name="Schmutz J."/>
            <person name="Larimer F."/>
            <person name="Land M."/>
            <person name="Hauser L."/>
            <person name="Kyrpides N."/>
            <person name="Lykidis A."/>
            <person name="Zhao J.-S."/>
            <person name="Richardson P."/>
        </authorList>
    </citation>
    <scope>NUCLEOTIDE SEQUENCE [LARGE SCALE GENOMIC DNA]</scope>
    <source>
        <strain evidence="3">ATCC 51908 / MS32</strain>
    </source>
</reference>
<keyword evidence="1" id="KW-1133">Transmembrane helix</keyword>
<evidence type="ECO:0000313" key="3">
    <source>
        <dbReference type="Proteomes" id="UP000002168"/>
    </source>
</evidence>
<dbReference type="STRING" id="392500.Swoo_2655"/>
<dbReference type="Proteomes" id="UP000002168">
    <property type="component" value="Chromosome"/>
</dbReference>
<keyword evidence="3" id="KW-1185">Reference proteome</keyword>
<organism evidence="2 3">
    <name type="scientific">Shewanella woodyi (strain ATCC 51908 / MS32)</name>
    <dbReference type="NCBI Taxonomy" id="392500"/>
    <lineage>
        <taxon>Bacteria</taxon>
        <taxon>Pseudomonadati</taxon>
        <taxon>Pseudomonadota</taxon>
        <taxon>Gammaproteobacteria</taxon>
        <taxon>Alteromonadales</taxon>
        <taxon>Shewanellaceae</taxon>
        <taxon>Shewanella</taxon>
    </lineage>
</organism>
<keyword evidence="1" id="KW-0472">Membrane</keyword>
<evidence type="ECO:0000256" key="1">
    <source>
        <dbReference type="SAM" id="Phobius"/>
    </source>
</evidence>
<dbReference type="HOGENOM" id="CLU_2571962_0_0_6"/>
<feature type="transmembrane region" description="Helical" evidence="1">
    <location>
        <begin position="26"/>
        <end position="59"/>
    </location>
</feature>
<gene>
    <name evidence="2" type="ordered locus">Swoo_2655</name>
</gene>
<evidence type="ECO:0000313" key="2">
    <source>
        <dbReference type="EMBL" id="ACA86931.1"/>
    </source>
</evidence>
<keyword evidence="1" id="KW-0812">Transmembrane</keyword>